<dbReference type="Gene3D" id="2.40.30.10">
    <property type="entry name" value="Translation factors"/>
    <property type="match status" value="1"/>
</dbReference>
<dbReference type="GO" id="GO:0005525">
    <property type="term" value="F:GTP binding"/>
    <property type="evidence" value="ECO:0007669"/>
    <property type="project" value="InterPro"/>
</dbReference>
<dbReference type="Pfam" id="PF00009">
    <property type="entry name" value="GTP_EFTU"/>
    <property type="match status" value="1"/>
</dbReference>
<gene>
    <name evidence="2" type="ORF">TVY486_0401990</name>
</gene>
<dbReference type="InterPro" id="IPR027417">
    <property type="entry name" value="P-loop_NTPase"/>
</dbReference>
<evidence type="ECO:0000313" key="2">
    <source>
        <dbReference type="EMBL" id="CCC47533.1"/>
    </source>
</evidence>
<dbReference type="GO" id="GO:0003746">
    <property type="term" value="F:translation elongation factor activity"/>
    <property type="evidence" value="ECO:0007669"/>
    <property type="project" value="TreeGrafter"/>
</dbReference>
<dbReference type="SUPFAM" id="SSF50447">
    <property type="entry name" value="Translation proteins"/>
    <property type="match status" value="1"/>
</dbReference>
<name>G0TU99_TRYVY</name>
<dbReference type="CDD" id="cd03694">
    <property type="entry name" value="GTPBP_II"/>
    <property type="match status" value="1"/>
</dbReference>
<dbReference type="InterPro" id="IPR050055">
    <property type="entry name" value="EF-Tu_GTPase"/>
</dbReference>
<accession>G0TU99</accession>
<evidence type="ECO:0000259" key="1">
    <source>
        <dbReference type="Pfam" id="PF00009"/>
    </source>
</evidence>
<dbReference type="InterPro" id="IPR000795">
    <property type="entry name" value="T_Tr_GTP-bd_dom"/>
</dbReference>
<dbReference type="OMA" id="ENMPMKI"/>
<dbReference type="SUPFAM" id="SSF52540">
    <property type="entry name" value="P-loop containing nucleoside triphosphate hydrolases"/>
    <property type="match status" value="1"/>
</dbReference>
<dbReference type="EMBL" id="HE573020">
    <property type="protein sequence ID" value="CCC47533.1"/>
    <property type="molecule type" value="Genomic_DNA"/>
</dbReference>
<dbReference type="PANTHER" id="PTHR43721:SF9">
    <property type="entry name" value="GTP-BINDING PROTEIN 1"/>
    <property type="match status" value="1"/>
</dbReference>
<dbReference type="AlphaFoldDB" id="G0TU99"/>
<dbReference type="PANTHER" id="PTHR43721">
    <property type="entry name" value="ELONGATION FACTOR TU-RELATED"/>
    <property type="match status" value="1"/>
</dbReference>
<proteinExistence type="predicted"/>
<dbReference type="GO" id="GO:0003924">
    <property type="term" value="F:GTPase activity"/>
    <property type="evidence" value="ECO:0007669"/>
    <property type="project" value="InterPro"/>
</dbReference>
<reference evidence="2" key="1">
    <citation type="journal article" date="2012" name="Proc. Natl. Acad. Sci. U.S.A.">
        <title>Antigenic diversity is generated by distinct evolutionary mechanisms in African trypanosome species.</title>
        <authorList>
            <person name="Jackson A.P."/>
            <person name="Berry A."/>
            <person name="Aslett M."/>
            <person name="Allison H.C."/>
            <person name="Burton P."/>
            <person name="Vavrova-Anderson J."/>
            <person name="Brown R."/>
            <person name="Browne H."/>
            <person name="Corton N."/>
            <person name="Hauser H."/>
            <person name="Gamble J."/>
            <person name="Gilderthorp R."/>
            <person name="Marcello L."/>
            <person name="McQuillan J."/>
            <person name="Otto T.D."/>
            <person name="Quail M.A."/>
            <person name="Sanders M.J."/>
            <person name="van Tonder A."/>
            <person name="Ginger M.L."/>
            <person name="Field M.C."/>
            <person name="Barry J.D."/>
            <person name="Hertz-Fowler C."/>
            <person name="Berriman M."/>
        </authorList>
    </citation>
    <scope>NUCLEOTIDE SEQUENCE</scope>
    <source>
        <strain evidence="2">Y486</strain>
    </source>
</reference>
<feature type="domain" description="Tr-type G" evidence="1">
    <location>
        <begin position="169"/>
        <end position="377"/>
    </location>
</feature>
<protein>
    <submittedName>
        <fullName evidence="2">Putative GTP-binding protein</fullName>
    </submittedName>
</protein>
<dbReference type="Gene3D" id="3.40.50.300">
    <property type="entry name" value="P-loop containing nucleotide triphosphate hydrolases"/>
    <property type="match status" value="1"/>
</dbReference>
<sequence>MLDTFDGILDSTAVPTRGKVPKPREVALYQLAEASFDPERRLANVALVNSGGRGSLAKEDDQGDVEYKWRLTSVTPSRLEHLITQMRFRVGAGNGQCLYELGITDDGFPKGLPFSDYQQSVMTLLRMAKALDLDTTILQEFVVQDNPLPLWCGEVLVTRRQVKQQDGRVAFCGSPGSGKSSLIGVLLTGILDDGAGSARQYLFNHKHEVVTGRTSSIATRVLPIGDAKIEEMPFTYHPENFGRSSRSITMIDLGGGVTKQMLFGLMSRLPDFIGICISVEQPVEEVVRYVQVCRAMRLFFFVVVTKLDTVLDFEYDAFLLELAAQLSTVGCSSVVLGSVSEVDEFQAKPTRSNQVPVFSVSSVTNIGIDMFQHFITSLSPREVPLSPDSRFEVLLEGCFFVKDVGPVVRGYVAQGSVELGCHCKIGPDGQGNFYPVIIKGIHVDGSHVTRVRQTDEATFALSDLPKDVDMSQKGKMLISKSVRVCWEFVGRMNVISQDMTQQLQPILYTGNIRQAVKIVHSSEMDPFVLEEVKPMRFRFLYHPEVLREGVSIILQWSPNGIAVGEVLSIC</sequence>
<dbReference type="InterPro" id="IPR009000">
    <property type="entry name" value="Transl_B-barrel_sf"/>
</dbReference>
<dbReference type="VEuPathDB" id="TriTrypDB:TvY486_0401990"/>
<organism evidence="2">
    <name type="scientific">Trypanosoma vivax (strain Y486)</name>
    <dbReference type="NCBI Taxonomy" id="1055687"/>
    <lineage>
        <taxon>Eukaryota</taxon>
        <taxon>Discoba</taxon>
        <taxon>Euglenozoa</taxon>
        <taxon>Kinetoplastea</taxon>
        <taxon>Metakinetoplastina</taxon>
        <taxon>Trypanosomatida</taxon>
        <taxon>Trypanosomatidae</taxon>
        <taxon>Trypanosoma</taxon>
        <taxon>Duttonella</taxon>
    </lineage>
</organism>